<dbReference type="GO" id="GO:0048170">
    <property type="term" value="P:positive regulation of long-term neuronal synaptic plasticity"/>
    <property type="evidence" value="ECO:0007669"/>
    <property type="project" value="TreeGrafter"/>
</dbReference>
<dbReference type="EMBL" id="JAVRJZ010000014">
    <property type="protein sequence ID" value="KAK2713475.1"/>
    <property type="molecule type" value="Genomic_DNA"/>
</dbReference>
<dbReference type="PANTHER" id="PTHR10603">
    <property type="entry name" value="FRAGILE X MENTAL RETARDATION SYNDROME-RELATED PROTEIN"/>
    <property type="match status" value="1"/>
</dbReference>
<dbReference type="GO" id="GO:0043005">
    <property type="term" value="C:neuron projection"/>
    <property type="evidence" value="ECO:0007669"/>
    <property type="project" value="TreeGrafter"/>
</dbReference>
<evidence type="ECO:0000259" key="1">
    <source>
        <dbReference type="PROSITE" id="PS51641"/>
    </source>
</evidence>
<dbReference type="Gene3D" id="2.30.30.140">
    <property type="match status" value="2"/>
</dbReference>
<name>A0AA88L5B9_ARTSF</name>
<proteinExistence type="predicted"/>
<organism evidence="2 3">
    <name type="scientific">Artemia franciscana</name>
    <name type="common">Brine shrimp</name>
    <name type="synonym">Artemia sanfranciscana</name>
    <dbReference type="NCBI Taxonomy" id="6661"/>
    <lineage>
        <taxon>Eukaryota</taxon>
        <taxon>Metazoa</taxon>
        <taxon>Ecdysozoa</taxon>
        <taxon>Arthropoda</taxon>
        <taxon>Crustacea</taxon>
        <taxon>Branchiopoda</taxon>
        <taxon>Anostraca</taxon>
        <taxon>Artemiidae</taxon>
        <taxon>Artemia</taxon>
    </lineage>
</organism>
<dbReference type="InterPro" id="IPR040148">
    <property type="entry name" value="FMR1"/>
</dbReference>
<dbReference type="GO" id="GO:0010494">
    <property type="term" value="C:cytoplasmic stress granule"/>
    <property type="evidence" value="ECO:0007669"/>
    <property type="project" value="TreeGrafter"/>
</dbReference>
<keyword evidence="3" id="KW-1185">Reference proteome</keyword>
<dbReference type="Proteomes" id="UP001187531">
    <property type="component" value="Unassembled WGS sequence"/>
</dbReference>
<dbReference type="PANTHER" id="PTHR10603:SF7">
    <property type="entry name" value="FRAGILE X MESSENGER RIBONUCLEOPROTEIN 1 HOMOLOG"/>
    <property type="match status" value="1"/>
</dbReference>
<dbReference type="InterPro" id="IPR008395">
    <property type="entry name" value="Agenet-like_dom"/>
</dbReference>
<dbReference type="GO" id="GO:0098793">
    <property type="term" value="C:presynapse"/>
    <property type="evidence" value="ECO:0007669"/>
    <property type="project" value="GOC"/>
</dbReference>
<dbReference type="Pfam" id="PF18336">
    <property type="entry name" value="Tudor_FRX1"/>
    <property type="match status" value="1"/>
</dbReference>
<dbReference type="InterPro" id="IPR040472">
    <property type="entry name" value="FMRP_KH0"/>
</dbReference>
<dbReference type="GO" id="GO:0045727">
    <property type="term" value="P:positive regulation of translation"/>
    <property type="evidence" value="ECO:0007669"/>
    <property type="project" value="TreeGrafter"/>
</dbReference>
<dbReference type="GO" id="GO:0003730">
    <property type="term" value="F:mRNA 3'-UTR binding"/>
    <property type="evidence" value="ECO:0007669"/>
    <property type="project" value="TreeGrafter"/>
</dbReference>
<gene>
    <name evidence="2" type="ORF">QYM36_009369</name>
</gene>
<accession>A0AA88L5B9</accession>
<dbReference type="GO" id="GO:0045182">
    <property type="term" value="F:translation regulator activity"/>
    <property type="evidence" value="ECO:0007669"/>
    <property type="project" value="TreeGrafter"/>
</dbReference>
<sequence length="311" mass="35914">MEDLFIEVKLDDEAYYEAFLTDVTDTEIVVTFENLWQPDLAPKKFAFARSRLPPLKDSIDAAPSYAEGQEIEVYSRKNDRELFGWWRATIKIIRGEFFVVEHIDWKDDIVNRTEIISVDRIRVPNPNPPLTKDVFVKFEVSVPMDLRDYAKREGVHKEFQLIIGAAICRFVPESDSLVCISRADRSERAANDFKDMHFECLREQVLQLKIIEEEYLKSIEEEAVPMQLESTSISSTAGIRTFSTLFYVAFSNKRFVENAKCVGAKRLPDLTNMQNINVQYYFCLVASFIQGLKQANSKDDLCSKLVSNLIF</sequence>
<dbReference type="GO" id="GO:0099577">
    <property type="term" value="P:regulation of translation at presynapse, modulating synaptic transmission"/>
    <property type="evidence" value="ECO:0007669"/>
    <property type="project" value="TreeGrafter"/>
</dbReference>
<dbReference type="GO" id="GO:0043488">
    <property type="term" value="P:regulation of mRNA stability"/>
    <property type="evidence" value="ECO:0007669"/>
    <property type="project" value="TreeGrafter"/>
</dbReference>
<dbReference type="GO" id="GO:0048513">
    <property type="term" value="P:animal organ development"/>
    <property type="evidence" value="ECO:0007669"/>
    <property type="project" value="TreeGrafter"/>
</dbReference>
<evidence type="ECO:0000313" key="3">
    <source>
        <dbReference type="Proteomes" id="UP001187531"/>
    </source>
</evidence>
<evidence type="ECO:0000313" key="2">
    <source>
        <dbReference type="EMBL" id="KAK2713474.1"/>
    </source>
</evidence>
<dbReference type="Pfam" id="PF05641">
    <property type="entry name" value="Agenet"/>
    <property type="match status" value="1"/>
</dbReference>
<dbReference type="GO" id="GO:0005634">
    <property type="term" value="C:nucleus"/>
    <property type="evidence" value="ECO:0007669"/>
    <property type="project" value="TreeGrafter"/>
</dbReference>
<protein>
    <recommendedName>
        <fullName evidence="1">Agenet-like domain-containing protein</fullName>
    </recommendedName>
</protein>
<reference evidence="2" key="1">
    <citation type="submission" date="2023-07" db="EMBL/GenBank/DDBJ databases">
        <title>Chromosome-level genome assembly of Artemia franciscana.</title>
        <authorList>
            <person name="Jo E."/>
        </authorList>
    </citation>
    <scope>NUCLEOTIDE SEQUENCE</scope>
    <source>
        <tissue evidence="2">Whole body</tissue>
    </source>
</reference>
<dbReference type="EMBL" id="JAVRJZ010000014">
    <property type="protein sequence ID" value="KAK2713474.1"/>
    <property type="molecule type" value="Genomic_DNA"/>
</dbReference>
<dbReference type="AlphaFoldDB" id="A0AA88L5B9"/>
<comment type="caution">
    <text evidence="2">The sequence shown here is derived from an EMBL/GenBank/DDBJ whole genome shotgun (WGS) entry which is preliminary data.</text>
</comment>
<dbReference type="InterPro" id="IPR041560">
    <property type="entry name" value="Tudor_FRM1"/>
</dbReference>
<feature type="domain" description="Agenet-like" evidence="1">
    <location>
        <begin position="69"/>
        <end position="124"/>
    </location>
</feature>
<dbReference type="PROSITE" id="PS51641">
    <property type="entry name" value="AGENET_LIKE"/>
    <property type="match status" value="1"/>
</dbReference>
<dbReference type="Pfam" id="PF17904">
    <property type="entry name" value="KH_9"/>
    <property type="match status" value="1"/>
</dbReference>
<dbReference type="GO" id="GO:0051028">
    <property type="term" value="P:mRNA transport"/>
    <property type="evidence" value="ECO:0007669"/>
    <property type="project" value="TreeGrafter"/>
</dbReference>